<proteinExistence type="predicted"/>
<dbReference type="Proteomes" id="UP000006729">
    <property type="component" value="Chromosome 10"/>
</dbReference>
<organism evidence="1 2">
    <name type="scientific">Populus trichocarpa</name>
    <name type="common">Western balsam poplar</name>
    <name type="synonym">Populus balsamifera subsp. trichocarpa</name>
    <dbReference type="NCBI Taxonomy" id="3694"/>
    <lineage>
        <taxon>Eukaryota</taxon>
        <taxon>Viridiplantae</taxon>
        <taxon>Streptophyta</taxon>
        <taxon>Embryophyta</taxon>
        <taxon>Tracheophyta</taxon>
        <taxon>Spermatophyta</taxon>
        <taxon>Magnoliopsida</taxon>
        <taxon>eudicotyledons</taxon>
        <taxon>Gunneridae</taxon>
        <taxon>Pentapetalae</taxon>
        <taxon>rosids</taxon>
        <taxon>fabids</taxon>
        <taxon>Malpighiales</taxon>
        <taxon>Salicaceae</taxon>
        <taxon>Saliceae</taxon>
        <taxon>Populus</taxon>
    </lineage>
</organism>
<sequence length="220" mass="25047">MCVVEFQKRGLPHSHLLVWLAADFKCHIAEDVDSIVSPEIPDKNKDPICYDIARRFKMHGPCSLANPKAQCMEHGKCTKCFPKTIKSQTVSDDSDFVYYRRREQRESFILKDGIQLSNIHELLLRYNAHINIEICLLRIFSIMSAKVLIGVGYLLENVTTNEIKAYLNCRFICPYKAIWRLLQFPIHSKSKSPISNSFKVSLCSMASGALATTSKHCFSG</sequence>
<dbReference type="InParanoid" id="A0A3N7FL39"/>
<dbReference type="STRING" id="3694.A0A3N7FL39"/>
<dbReference type="PANTHER" id="PTHR10492:SF57">
    <property type="entry name" value="ATP-DEPENDENT DNA HELICASE"/>
    <property type="match status" value="1"/>
</dbReference>
<accession>A0A3N7FL39</accession>
<evidence type="ECO:0000313" key="1">
    <source>
        <dbReference type="EMBL" id="RQO96169.1"/>
    </source>
</evidence>
<evidence type="ECO:0000313" key="2">
    <source>
        <dbReference type="Proteomes" id="UP000006729"/>
    </source>
</evidence>
<dbReference type="EMBL" id="CM009299">
    <property type="protein sequence ID" value="RQO96169.1"/>
    <property type="molecule type" value="Genomic_DNA"/>
</dbReference>
<dbReference type="PANTHER" id="PTHR10492">
    <property type="match status" value="1"/>
</dbReference>
<reference evidence="1 2" key="1">
    <citation type="journal article" date="2006" name="Science">
        <title>The genome of black cottonwood, Populus trichocarpa (Torr. &amp; Gray).</title>
        <authorList>
            <person name="Tuskan G.A."/>
            <person name="Difazio S."/>
            <person name="Jansson S."/>
            <person name="Bohlmann J."/>
            <person name="Grigoriev I."/>
            <person name="Hellsten U."/>
            <person name="Putnam N."/>
            <person name="Ralph S."/>
            <person name="Rombauts S."/>
            <person name="Salamov A."/>
            <person name="Schein J."/>
            <person name="Sterck L."/>
            <person name="Aerts A."/>
            <person name="Bhalerao R.R."/>
            <person name="Bhalerao R.P."/>
            <person name="Blaudez D."/>
            <person name="Boerjan W."/>
            <person name="Brun A."/>
            <person name="Brunner A."/>
            <person name="Busov V."/>
            <person name="Campbell M."/>
            <person name="Carlson J."/>
            <person name="Chalot M."/>
            <person name="Chapman J."/>
            <person name="Chen G.L."/>
            <person name="Cooper D."/>
            <person name="Coutinho P.M."/>
            <person name="Couturier J."/>
            <person name="Covert S."/>
            <person name="Cronk Q."/>
            <person name="Cunningham R."/>
            <person name="Davis J."/>
            <person name="Degroeve S."/>
            <person name="Dejardin A."/>
            <person name="Depamphilis C."/>
            <person name="Detter J."/>
            <person name="Dirks B."/>
            <person name="Dubchak I."/>
            <person name="Duplessis S."/>
            <person name="Ehlting J."/>
            <person name="Ellis B."/>
            <person name="Gendler K."/>
            <person name="Goodstein D."/>
            <person name="Gribskov M."/>
            <person name="Grimwood J."/>
            <person name="Groover A."/>
            <person name="Gunter L."/>
            <person name="Hamberger B."/>
            <person name="Heinze B."/>
            <person name="Helariutta Y."/>
            <person name="Henrissat B."/>
            <person name="Holligan D."/>
            <person name="Holt R."/>
            <person name="Huang W."/>
            <person name="Islam-Faridi N."/>
            <person name="Jones S."/>
            <person name="Jones-Rhoades M."/>
            <person name="Jorgensen R."/>
            <person name="Joshi C."/>
            <person name="Kangasjarvi J."/>
            <person name="Karlsson J."/>
            <person name="Kelleher C."/>
            <person name="Kirkpatrick R."/>
            <person name="Kirst M."/>
            <person name="Kohler A."/>
            <person name="Kalluri U."/>
            <person name="Larimer F."/>
            <person name="Leebens-Mack J."/>
            <person name="Leple J.C."/>
            <person name="Locascio P."/>
            <person name="Lou Y."/>
            <person name="Lucas S."/>
            <person name="Martin F."/>
            <person name="Montanini B."/>
            <person name="Napoli C."/>
            <person name="Nelson D.R."/>
            <person name="Nelson C."/>
            <person name="Nieminen K."/>
            <person name="Nilsson O."/>
            <person name="Pereda V."/>
            <person name="Peter G."/>
            <person name="Philippe R."/>
            <person name="Pilate G."/>
            <person name="Poliakov A."/>
            <person name="Razumovskaya J."/>
            <person name="Richardson P."/>
            <person name="Rinaldi C."/>
            <person name="Ritland K."/>
            <person name="Rouze P."/>
            <person name="Ryaboy D."/>
            <person name="Schmutz J."/>
            <person name="Schrader J."/>
            <person name="Segerman B."/>
            <person name="Shin H."/>
            <person name="Siddiqui A."/>
            <person name="Sterky F."/>
            <person name="Terry A."/>
            <person name="Tsai C.J."/>
            <person name="Uberbacher E."/>
            <person name="Unneberg P."/>
            <person name="Vahala J."/>
            <person name="Wall K."/>
            <person name="Wessler S."/>
            <person name="Yang G."/>
            <person name="Yin T."/>
            <person name="Douglas C."/>
            <person name="Marra M."/>
            <person name="Sandberg G."/>
            <person name="Van de Peer Y."/>
            <person name="Rokhsar D."/>
        </authorList>
    </citation>
    <scope>NUCLEOTIDE SEQUENCE [LARGE SCALE GENOMIC DNA]</scope>
    <source>
        <strain evidence="2">cv. Nisqually</strain>
    </source>
</reference>
<keyword evidence="2" id="KW-1185">Reference proteome</keyword>
<evidence type="ECO:0008006" key="3">
    <source>
        <dbReference type="Google" id="ProtNLM"/>
    </source>
</evidence>
<name>A0A3N7FL39_POPTR</name>
<protein>
    <recommendedName>
        <fullName evidence="3">Helitron helicase-like domain-containing protein</fullName>
    </recommendedName>
</protein>
<gene>
    <name evidence="1" type="ORF">POPTR_010G026301</name>
</gene>
<dbReference type="AlphaFoldDB" id="A0A3N7FL39"/>